<evidence type="ECO:0000313" key="2">
    <source>
        <dbReference type="Proteomes" id="UP000005824"/>
    </source>
</evidence>
<keyword evidence="2" id="KW-1185">Reference proteome</keyword>
<dbReference type="RefSeq" id="WP_006980021.1">
    <property type="nucleotide sequence ID" value="NZ_ABVL01000007.1"/>
</dbReference>
<protein>
    <submittedName>
        <fullName evidence="1">Uncharacterized protein</fullName>
    </submittedName>
</protein>
<reference evidence="1 2" key="1">
    <citation type="journal article" date="2011" name="J. Bacteriol.">
        <title>Genome sequence of Chthoniobacter flavus Ellin428, an aerobic heterotrophic soil bacterium.</title>
        <authorList>
            <person name="Kant R."/>
            <person name="van Passel M.W."/>
            <person name="Palva A."/>
            <person name="Lucas S."/>
            <person name="Lapidus A."/>
            <person name="Glavina Del Rio T."/>
            <person name="Dalin E."/>
            <person name="Tice H."/>
            <person name="Bruce D."/>
            <person name="Goodwin L."/>
            <person name="Pitluck S."/>
            <person name="Larimer F.W."/>
            <person name="Land M.L."/>
            <person name="Hauser L."/>
            <person name="Sangwan P."/>
            <person name="de Vos W.M."/>
            <person name="Janssen P.H."/>
            <person name="Smidt H."/>
        </authorList>
    </citation>
    <scope>NUCLEOTIDE SEQUENCE [LARGE SCALE GENOMIC DNA]</scope>
    <source>
        <strain evidence="1 2">Ellin428</strain>
    </source>
</reference>
<dbReference type="Proteomes" id="UP000005824">
    <property type="component" value="Unassembled WGS sequence"/>
</dbReference>
<organism evidence="1 2">
    <name type="scientific">Chthoniobacter flavus Ellin428</name>
    <dbReference type="NCBI Taxonomy" id="497964"/>
    <lineage>
        <taxon>Bacteria</taxon>
        <taxon>Pseudomonadati</taxon>
        <taxon>Verrucomicrobiota</taxon>
        <taxon>Spartobacteria</taxon>
        <taxon>Chthoniobacterales</taxon>
        <taxon>Chthoniobacteraceae</taxon>
        <taxon>Chthoniobacter</taxon>
    </lineage>
</organism>
<dbReference type="AlphaFoldDB" id="B4D1A8"/>
<dbReference type="InParanoid" id="B4D1A8"/>
<gene>
    <name evidence="1" type="ORF">CfE428DRAFT_2696</name>
</gene>
<comment type="caution">
    <text evidence="1">The sequence shown here is derived from an EMBL/GenBank/DDBJ whole genome shotgun (WGS) entry which is preliminary data.</text>
</comment>
<name>B4D1A8_9BACT</name>
<dbReference type="EMBL" id="ABVL01000007">
    <property type="protein sequence ID" value="EDY19520.1"/>
    <property type="molecule type" value="Genomic_DNA"/>
</dbReference>
<accession>B4D1A8</accession>
<proteinExistence type="predicted"/>
<evidence type="ECO:0000313" key="1">
    <source>
        <dbReference type="EMBL" id="EDY19520.1"/>
    </source>
</evidence>
<sequence length="112" mass="12797" precursor="true">MKLLPVFVALSGLLSTGLATEWPFGEHHLAKGLINSTYTWSMQPNDPAPKETVTIHADGTVTWSDRPALHSPYTVMDEYTLHQNQSIWHFSRDLKTLTVTRDHADIRWGRRK</sequence>